<feature type="compositionally biased region" description="Low complexity" evidence="4">
    <location>
        <begin position="213"/>
        <end position="227"/>
    </location>
</feature>
<comment type="subcellular location">
    <subcellularLocation>
        <location evidence="1">Cytoplasm</location>
    </subcellularLocation>
</comment>
<evidence type="ECO:0000313" key="6">
    <source>
        <dbReference type="Proteomes" id="UP000799429"/>
    </source>
</evidence>
<dbReference type="GO" id="GO:0007017">
    <property type="term" value="P:microtubule-based process"/>
    <property type="evidence" value="ECO:0007669"/>
    <property type="project" value="InterPro"/>
</dbReference>
<dbReference type="Pfam" id="PF04912">
    <property type="entry name" value="Dynamitin"/>
    <property type="match status" value="1"/>
</dbReference>
<keyword evidence="3" id="KW-0175">Coiled coil</keyword>
<dbReference type="InterPro" id="IPR028133">
    <property type="entry name" value="Dynamitin"/>
</dbReference>
<evidence type="ECO:0008006" key="7">
    <source>
        <dbReference type="Google" id="ProtNLM"/>
    </source>
</evidence>
<name>A0A9P4VKL6_9PEZI</name>
<feature type="region of interest" description="Disordered" evidence="4">
    <location>
        <begin position="1"/>
        <end position="65"/>
    </location>
</feature>
<feature type="compositionally biased region" description="Acidic residues" evidence="4">
    <location>
        <begin position="151"/>
        <end position="162"/>
    </location>
</feature>
<reference evidence="5" key="1">
    <citation type="journal article" date="2020" name="Stud. Mycol.">
        <title>101 Dothideomycetes genomes: a test case for predicting lifestyles and emergence of pathogens.</title>
        <authorList>
            <person name="Haridas S."/>
            <person name="Albert R."/>
            <person name="Binder M."/>
            <person name="Bloem J."/>
            <person name="Labutti K."/>
            <person name="Salamov A."/>
            <person name="Andreopoulos B."/>
            <person name="Baker S."/>
            <person name="Barry K."/>
            <person name="Bills G."/>
            <person name="Bluhm B."/>
            <person name="Cannon C."/>
            <person name="Castanera R."/>
            <person name="Culley D."/>
            <person name="Daum C."/>
            <person name="Ezra D."/>
            <person name="Gonzalez J."/>
            <person name="Henrissat B."/>
            <person name="Kuo A."/>
            <person name="Liang C."/>
            <person name="Lipzen A."/>
            <person name="Lutzoni F."/>
            <person name="Magnuson J."/>
            <person name="Mondo S."/>
            <person name="Nolan M."/>
            <person name="Ohm R."/>
            <person name="Pangilinan J."/>
            <person name="Park H.-J."/>
            <person name="Ramirez L."/>
            <person name="Alfaro M."/>
            <person name="Sun H."/>
            <person name="Tritt A."/>
            <person name="Yoshinaga Y."/>
            <person name="Zwiers L.-H."/>
            <person name="Turgeon B."/>
            <person name="Goodwin S."/>
            <person name="Spatafora J."/>
            <person name="Crous P."/>
            <person name="Grigoriev I."/>
        </authorList>
    </citation>
    <scope>NUCLEOTIDE SEQUENCE</scope>
    <source>
        <strain evidence="5">CBS 101060</strain>
    </source>
</reference>
<protein>
    <recommendedName>
        <fullName evidence="7">Dynactin subunit</fullName>
    </recommendedName>
</protein>
<evidence type="ECO:0000256" key="3">
    <source>
        <dbReference type="SAM" id="Coils"/>
    </source>
</evidence>
<keyword evidence="6" id="KW-1185">Reference proteome</keyword>
<evidence type="ECO:0000256" key="2">
    <source>
        <dbReference type="ARBA" id="ARBA00022490"/>
    </source>
</evidence>
<feature type="region of interest" description="Disordered" evidence="4">
    <location>
        <begin position="138"/>
        <end position="167"/>
    </location>
</feature>
<dbReference type="GO" id="GO:0005869">
    <property type="term" value="C:dynactin complex"/>
    <property type="evidence" value="ECO:0007669"/>
    <property type="project" value="InterPro"/>
</dbReference>
<gene>
    <name evidence="5" type="ORF">M501DRAFT_1059904</name>
</gene>
<sequence>MSQIRKYAALPDLDSAPDIYETTPSLTDDNSTLRTSTRARSNSDFSYEDAEESQDTGIDRRHTRPDVARNCFLPARVDAKNVDFSDALSRSYRTGTRRRRKGEAQSDEELGDMSDEEESLERKLARLRREVEEVKLEFYKRKEEGGKSKNEEDEETEDEDDPLASITKISKSLDEVYVQRRGGTQGANAHLASLLKKFVKSSEQAARESTKGIQSTEPSQSPQISQQQQAQVLTRAAELDSRLAAIEASLGLDGKTMPDVAEDPPKPILHTLQTIDQQLSTISAASSNTLDAASKRIRSLIQEAEKLRSLRQSNQETSQANADRGARRFSTANGDAGESAALQDPEKTSRINALYGTLSTIDSLSQSLPLVLERLRTLRLIHASAGTASSTLDEIEKRQEEQRAEIEQWRGALEKVEAKLGEGERVTVSNVKVVGDWVKDLERRLDGLR</sequence>
<evidence type="ECO:0000256" key="4">
    <source>
        <dbReference type="SAM" id="MobiDB-lite"/>
    </source>
</evidence>
<feature type="compositionally biased region" description="Acidic residues" evidence="4">
    <location>
        <begin position="105"/>
        <end position="119"/>
    </location>
</feature>
<dbReference type="OrthoDB" id="4977at2759"/>
<dbReference type="EMBL" id="MU006103">
    <property type="protein sequence ID" value="KAF2836501.1"/>
    <property type="molecule type" value="Genomic_DNA"/>
</dbReference>
<feature type="region of interest" description="Disordered" evidence="4">
    <location>
        <begin position="205"/>
        <end position="227"/>
    </location>
</feature>
<feature type="region of interest" description="Disordered" evidence="4">
    <location>
        <begin position="308"/>
        <end position="345"/>
    </location>
</feature>
<evidence type="ECO:0000313" key="5">
    <source>
        <dbReference type="EMBL" id="KAF2836501.1"/>
    </source>
</evidence>
<dbReference type="PANTHER" id="PTHR15346">
    <property type="entry name" value="DYNACTIN SUBUNIT"/>
    <property type="match status" value="1"/>
</dbReference>
<feature type="compositionally biased region" description="Polar residues" evidence="4">
    <location>
        <begin position="310"/>
        <end position="321"/>
    </location>
</feature>
<proteinExistence type="predicted"/>
<comment type="caution">
    <text evidence="5">The sequence shown here is derived from an EMBL/GenBank/DDBJ whole genome shotgun (WGS) entry which is preliminary data.</text>
</comment>
<organism evidence="5 6">
    <name type="scientific">Patellaria atrata CBS 101060</name>
    <dbReference type="NCBI Taxonomy" id="1346257"/>
    <lineage>
        <taxon>Eukaryota</taxon>
        <taxon>Fungi</taxon>
        <taxon>Dikarya</taxon>
        <taxon>Ascomycota</taxon>
        <taxon>Pezizomycotina</taxon>
        <taxon>Dothideomycetes</taxon>
        <taxon>Dothideomycetes incertae sedis</taxon>
        <taxon>Patellariales</taxon>
        <taxon>Patellariaceae</taxon>
        <taxon>Patellaria</taxon>
    </lineage>
</organism>
<dbReference type="AlphaFoldDB" id="A0A9P4VKL6"/>
<feature type="coiled-coil region" evidence="3">
    <location>
        <begin position="392"/>
        <end position="419"/>
    </location>
</feature>
<dbReference type="GO" id="GO:0005737">
    <property type="term" value="C:cytoplasm"/>
    <property type="evidence" value="ECO:0007669"/>
    <property type="project" value="UniProtKB-SubCell"/>
</dbReference>
<accession>A0A9P4VKL6</accession>
<feature type="compositionally biased region" description="Polar residues" evidence="4">
    <location>
        <begin position="22"/>
        <end position="45"/>
    </location>
</feature>
<feature type="compositionally biased region" description="Basic and acidic residues" evidence="4">
    <location>
        <begin position="138"/>
        <end position="150"/>
    </location>
</feature>
<evidence type="ECO:0000256" key="1">
    <source>
        <dbReference type="ARBA" id="ARBA00004496"/>
    </source>
</evidence>
<keyword evidence="2" id="KW-0963">Cytoplasm</keyword>
<feature type="region of interest" description="Disordered" evidence="4">
    <location>
        <begin position="84"/>
        <end position="122"/>
    </location>
</feature>
<dbReference type="Proteomes" id="UP000799429">
    <property type="component" value="Unassembled WGS sequence"/>
</dbReference>